<proteinExistence type="predicted"/>
<accession>A0A1S3I0R1</accession>
<dbReference type="AlphaFoldDB" id="A0A1S3I0R1"/>
<dbReference type="RefSeq" id="XP_013391847.1">
    <property type="nucleotide sequence ID" value="XM_013536393.2"/>
</dbReference>
<sequence length="165" mass="18717">MLQKVANYTELLKEQCRGAYKDAKIILSKLTAAAKIAIESTLQQLQAIRENIYKSMFDNFFKGIFGKRATRDLWDKFVDSLQSVFAKFKGKFDDLADFVKEKYGAGVEEARGHLENIKLMTKTVLDNAQEAGEAKLKELKEVVEPYKSDLGDLWTQLNTAIKKIG</sequence>
<gene>
    <name evidence="2" type="primary">LOC106159939</name>
</gene>
<dbReference type="InParanoid" id="A0A1S3I0R1"/>
<dbReference type="Proteomes" id="UP000085678">
    <property type="component" value="Unplaced"/>
</dbReference>
<keyword evidence="1" id="KW-1185">Reference proteome</keyword>
<name>A0A1S3I0R1_LINAN</name>
<dbReference type="KEGG" id="lak:106159939"/>
<dbReference type="SUPFAM" id="SSF58113">
    <property type="entry name" value="Apolipoprotein A-I"/>
    <property type="match status" value="1"/>
</dbReference>
<evidence type="ECO:0000313" key="1">
    <source>
        <dbReference type="Proteomes" id="UP000085678"/>
    </source>
</evidence>
<protein>
    <submittedName>
        <fullName evidence="2">Uncharacterized protein LOC106159939</fullName>
    </submittedName>
</protein>
<dbReference type="GeneID" id="106159939"/>
<reference evidence="2" key="1">
    <citation type="submission" date="2025-08" db="UniProtKB">
        <authorList>
            <consortium name="RefSeq"/>
        </authorList>
    </citation>
    <scope>IDENTIFICATION</scope>
    <source>
        <tissue evidence="2">Gonads</tissue>
    </source>
</reference>
<organism evidence="1 2">
    <name type="scientific">Lingula anatina</name>
    <name type="common">Brachiopod</name>
    <name type="synonym">Lingula unguis</name>
    <dbReference type="NCBI Taxonomy" id="7574"/>
    <lineage>
        <taxon>Eukaryota</taxon>
        <taxon>Metazoa</taxon>
        <taxon>Spiralia</taxon>
        <taxon>Lophotrochozoa</taxon>
        <taxon>Brachiopoda</taxon>
        <taxon>Linguliformea</taxon>
        <taxon>Lingulata</taxon>
        <taxon>Lingulida</taxon>
        <taxon>Linguloidea</taxon>
        <taxon>Lingulidae</taxon>
        <taxon>Lingula</taxon>
    </lineage>
</organism>
<evidence type="ECO:0000313" key="2">
    <source>
        <dbReference type="RefSeq" id="XP_013391847.1"/>
    </source>
</evidence>
<dbReference type="Gene3D" id="1.20.120.20">
    <property type="entry name" value="Apolipoprotein"/>
    <property type="match status" value="1"/>
</dbReference>